<dbReference type="InterPro" id="IPR013324">
    <property type="entry name" value="RNA_pol_sigma_r3/r4-like"/>
</dbReference>
<dbReference type="InterPro" id="IPR013325">
    <property type="entry name" value="RNA_pol_sigma_r2"/>
</dbReference>
<dbReference type="PANTHER" id="PTHR43133:SF8">
    <property type="entry name" value="RNA POLYMERASE SIGMA FACTOR HI_1459-RELATED"/>
    <property type="match status" value="1"/>
</dbReference>
<dbReference type="InterPro" id="IPR014044">
    <property type="entry name" value="CAP_dom"/>
</dbReference>
<keyword evidence="11" id="KW-1185">Reference proteome</keyword>
<keyword evidence="2 6" id="KW-0805">Transcription regulation</keyword>
<dbReference type="PROSITE" id="PS01063">
    <property type="entry name" value="SIGMA70_ECF"/>
    <property type="match status" value="1"/>
</dbReference>
<name>A0ABV8TR99_9ACTN</name>
<dbReference type="NCBIfam" id="TIGR02937">
    <property type="entry name" value="sigma70-ECF"/>
    <property type="match status" value="1"/>
</dbReference>
<feature type="domain" description="SCP" evidence="8">
    <location>
        <begin position="395"/>
        <end position="506"/>
    </location>
</feature>
<dbReference type="EMBL" id="JBHSDP010000029">
    <property type="protein sequence ID" value="MFC4333157.1"/>
    <property type="molecule type" value="Genomic_DNA"/>
</dbReference>
<feature type="compositionally biased region" description="Low complexity" evidence="7">
    <location>
        <begin position="331"/>
        <end position="388"/>
    </location>
</feature>
<keyword evidence="3 6" id="KW-0731">Sigma factor</keyword>
<evidence type="ECO:0000259" key="9">
    <source>
        <dbReference type="Pfam" id="PF04542"/>
    </source>
</evidence>
<dbReference type="InterPro" id="IPR000838">
    <property type="entry name" value="RNA_pol_sigma70_ECF_CS"/>
</dbReference>
<dbReference type="Pfam" id="PF00188">
    <property type="entry name" value="CAP"/>
    <property type="match status" value="1"/>
</dbReference>
<feature type="region of interest" description="Disordered" evidence="7">
    <location>
        <begin position="322"/>
        <end position="414"/>
    </location>
</feature>
<dbReference type="InterPro" id="IPR035940">
    <property type="entry name" value="CAP_sf"/>
</dbReference>
<evidence type="ECO:0000256" key="2">
    <source>
        <dbReference type="ARBA" id="ARBA00023015"/>
    </source>
</evidence>
<dbReference type="SUPFAM" id="SSF88946">
    <property type="entry name" value="Sigma2 domain of RNA polymerase sigma factors"/>
    <property type="match status" value="1"/>
</dbReference>
<feature type="domain" description="RNA polymerase sigma-70 region 2" evidence="9">
    <location>
        <begin position="26"/>
        <end position="93"/>
    </location>
</feature>
<dbReference type="SUPFAM" id="SSF55797">
    <property type="entry name" value="PR-1-like"/>
    <property type="match status" value="1"/>
</dbReference>
<organism evidence="10 11">
    <name type="scientific">Streptomyces andamanensis</name>
    <dbReference type="NCBI Taxonomy" id="1565035"/>
    <lineage>
        <taxon>Bacteria</taxon>
        <taxon>Bacillati</taxon>
        <taxon>Actinomycetota</taxon>
        <taxon>Actinomycetes</taxon>
        <taxon>Kitasatosporales</taxon>
        <taxon>Streptomycetaceae</taxon>
        <taxon>Streptomyces</taxon>
    </lineage>
</organism>
<evidence type="ECO:0000256" key="3">
    <source>
        <dbReference type="ARBA" id="ARBA00023082"/>
    </source>
</evidence>
<evidence type="ECO:0000313" key="10">
    <source>
        <dbReference type="EMBL" id="MFC4333157.1"/>
    </source>
</evidence>
<dbReference type="SUPFAM" id="SSF88659">
    <property type="entry name" value="Sigma3 and sigma4 domains of RNA polymerase sigma factors"/>
    <property type="match status" value="1"/>
</dbReference>
<dbReference type="CDD" id="cd05379">
    <property type="entry name" value="CAP_bacterial"/>
    <property type="match status" value="1"/>
</dbReference>
<gene>
    <name evidence="10" type="ORF">ACFPC0_36440</name>
</gene>
<dbReference type="InterPro" id="IPR007627">
    <property type="entry name" value="RNA_pol_sigma70_r2"/>
</dbReference>
<comment type="similarity">
    <text evidence="1 6">Belongs to the sigma-70 factor family. ECF subfamily.</text>
</comment>
<sequence>MREQSTDETALVAAARQGDPAARDRLVSAYLPLVYNVVGRALNGHADVDDVVQDTLLRALSGLDGLRDPARFRAWLVAIAMNQVRRRWSVAQRRPLPLDAAAVDAVEGDFAELTVLRLGLSGQRREVAEAARWLDPSDRQVLSLWWLEAAGELTRGEVAEALGLSRAHTGVRVQRVKEQLDVCRQVVRATGSRDGCRALGALTRTWDGTPGSLWRKRIARHLRGCDRCARSATDLLPVDGLLAGMGLVAVPLALHAAPLTAHGTTALAAHGGAAHAAGAVHRTLDAARRAVRPGTAAKGTAAAAAVAAVALLITVYRAPEKEPDAAPPVRPTAAAPAASQPPALPDPAASPDVRPTATIPAPARTSAPAPTRTTPASTPAATAQAAEAASRDELLDRTNTLRTRGGCAPLRTDPRLTRVAQSDARAVAAHGTVDPPDGRTADVGERVTAAGYAWTSVGEAAAYGDKDAAAVAREWAEDRMRQLLLDCRFTDVGVGLVVSGSERAWTEVLAGP</sequence>
<evidence type="ECO:0000256" key="1">
    <source>
        <dbReference type="ARBA" id="ARBA00010641"/>
    </source>
</evidence>
<dbReference type="RefSeq" id="WP_381744502.1">
    <property type="nucleotide sequence ID" value="NZ_JBHSDP010000029.1"/>
</dbReference>
<evidence type="ECO:0000256" key="6">
    <source>
        <dbReference type="RuleBase" id="RU000716"/>
    </source>
</evidence>
<protein>
    <recommendedName>
        <fullName evidence="6">RNA polymerase sigma factor</fullName>
    </recommendedName>
</protein>
<keyword evidence="5 6" id="KW-0804">Transcription</keyword>
<dbReference type="PANTHER" id="PTHR43133">
    <property type="entry name" value="RNA POLYMERASE ECF-TYPE SIGMA FACTO"/>
    <property type="match status" value="1"/>
</dbReference>
<keyword evidence="4 6" id="KW-0238">DNA-binding</keyword>
<dbReference type="InterPro" id="IPR014284">
    <property type="entry name" value="RNA_pol_sigma-70_dom"/>
</dbReference>
<accession>A0ABV8TR99</accession>
<proteinExistence type="inferred from homology"/>
<evidence type="ECO:0000259" key="8">
    <source>
        <dbReference type="Pfam" id="PF00188"/>
    </source>
</evidence>
<evidence type="ECO:0000256" key="7">
    <source>
        <dbReference type="SAM" id="MobiDB-lite"/>
    </source>
</evidence>
<dbReference type="Proteomes" id="UP001595824">
    <property type="component" value="Unassembled WGS sequence"/>
</dbReference>
<dbReference type="Gene3D" id="1.10.1740.10">
    <property type="match status" value="1"/>
</dbReference>
<evidence type="ECO:0000256" key="5">
    <source>
        <dbReference type="ARBA" id="ARBA00023163"/>
    </source>
</evidence>
<reference evidence="11" key="1">
    <citation type="journal article" date="2019" name="Int. J. Syst. Evol. Microbiol.">
        <title>The Global Catalogue of Microorganisms (GCM) 10K type strain sequencing project: providing services to taxonomists for standard genome sequencing and annotation.</title>
        <authorList>
            <consortium name="The Broad Institute Genomics Platform"/>
            <consortium name="The Broad Institute Genome Sequencing Center for Infectious Disease"/>
            <person name="Wu L."/>
            <person name="Ma J."/>
        </authorList>
    </citation>
    <scope>NUCLEOTIDE SEQUENCE [LARGE SCALE GENOMIC DNA]</scope>
    <source>
        <strain evidence="11">PCU 347</strain>
    </source>
</reference>
<dbReference type="Pfam" id="PF04542">
    <property type="entry name" value="Sigma70_r2"/>
    <property type="match status" value="1"/>
</dbReference>
<evidence type="ECO:0000313" key="11">
    <source>
        <dbReference type="Proteomes" id="UP001595824"/>
    </source>
</evidence>
<evidence type="ECO:0000256" key="4">
    <source>
        <dbReference type="ARBA" id="ARBA00023125"/>
    </source>
</evidence>
<dbReference type="Gene3D" id="3.40.33.10">
    <property type="entry name" value="CAP"/>
    <property type="match status" value="1"/>
</dbReference>
<dbReference type="InterPro" id="IPR039425">
    <property type="entry name" value="RNA_pol_sigma-70-like"/>
</dbReference>
<comment type="caution">
    <text evidence="10">The sequence shown here is derived from an EMBL/GenBank/DDBJ whole genome shotgun (WGS) entry which is preliminary data.</text>
</comment>